<feature type="transmembrane region" description="Helical" evidence="1">
    <location>
        <begin position="61"/>
        <end position="77"/>
    </location>
</feature>
<gene>
    <name evidence="2" type="ORF">LCGC14_0495410</name>
</gene>
<dbReference type="EMBL" id="LAZR01000568">
    <property type="protein sequence ID" value="KKN64114.1"/>
    <property type="molecule type" value="Genomic_DNA"/>
</dbReference>
<evidence type="ECO:0000256" key="1">
    <source>
        <dbReference type="SAM" id="Phobius"/>
    </source>
</evidence>
<organism evidence="2">
    <name type="scientific">marine sediment metagenome</name>
    <dbReference type="NCBI Taxonomy" id="412755"/>
    <lineage>
        <taxon>unclassified sequences</taxon>
        <taxon>metagenomes</taxon>
        <taxon>ecological metagenomes</taxon>
    </lineage>
</organism>
<keyword evidence="1" id="KW-0472">Membrane</keyword>
<feature type="transmembrane region" description="Helical" evidence="1">
    <location>
        <begin position="83"/>
        <end position="102"/>
    </location>
</feature>
<name>A0A0F9SAN6_9ZZZZ</name>
<reference evidence="2" key="1">
    <citation type="journal article" date="2015" name="Nature">
        <title>Complex archaea that bridge the gap between prokaryotes and eukaryotes.</title>
        <authorList>
            <person name="Spang A."/>
            <person name="Saw J.H."/>
            <person name="Jorgensen S.L."/>
            <person name="Zaremba-Niedzwiedzka K."/>
            <person name="Martijn J."/>
            <person name="Lind A.E."/>
            <person name="van Eijk R."/>
            <person name="Schleper C."/>
            <person name="Guy L."/>
            <person name="Ettema T.J."/>
        </authorList>
    </citation>
    <scope>NUCLEOTIDE SEQUENCE</scope>
</reference>
<evidence type="ECO:0000313" key="2">
    <source>
        <dbReference type="EMBL" id="KKN64114.1"/>
    </source>
</evidence>
<keyword evidence="1" id="KW-0812">Transmembrane</keyword>
<protein>
    <submittedName>
        <fullName evidence="2">Uncharacterized protein</fullName>
    </submittedName>
</protein>
<proteinExistence type="predicted"/>
<feature type="transmembrane region" description="Helical" evidence="1">
    <location>
        <begin position="7"/>
        <end position="26"/>
    </location>
</feature>
<dbReference type="AlphaFoldDB" id="A0A0F9SAN6"/>
<accession>A0A0F9SAN6</accession>
<sequence length="104" mass="11162">MSKNTNDGSSIIFFFVALAILSFLAIQTNNESLLMLVMASGIGALAYAYNEAVGNPENRSDAILIGIGLFLGVSVVLQAFDQMLIGIAFIGFFAIFAIYKMVNK</sequence>
<keyword evidence="1" id="KW-1133">Transmembrane helix</keyword>
<comment type="caution">
    <text evidence="2">The sequence shown here is derived from an EMBL/GenBank/DDBJ whole genome shotgun (WGS) entry which is preliminary data.</text>
</comment>
<feature type="transmembrane region" description="Helical" evidence="1">
    <location>
        <begin position="32"/>
        <end position="49"/>
    </location>
</feature>